<feature type="region of interest" description="Disordered" evidence="1">
    <location>
        <begin position="73"/>
        <end position="201"/>
    </location>
</feature>
<feature type="region of interest" description="Disordered" evidence="1">
    <location>
        <begin position="1"/>
        <end position="24"/>
    </location>
</feature>
<reference evidence="3" key="1">
    <citation type="submission" date="2023-03" db="EMBL/GenBank/DDBJ databases">
        <title>Complete genome of Cladonia borealis.</title>
        <authorList>
            <person name="Park H."/>
        </authorList>
    </citation>
    <scope>NUCLEOTIDE SEQUENCE</scope>
    <source>
        <strain evidence="3">ANT050790</strain>
    </source>
</reference>
<keyword evidence="2" id="KW-0472">Membrane</keyword>
<feature type="compositionally biased region" description="Basic residues" evidence="1">
    <location>
        <begin position="546"/>
        <end position="555"/>
    </location>
</feature>
<feature type="compositionally biased region" description="Basic and acidic residues" evidence="1">
    <location>
        <begin position="169"/>
        <end position="178"/>
    </location>
</feature>
<gene>
    <name evidence="3" type="ORF">JMJ35_005835</name>
</gene>
<proteinExistence type="predicted"/>
<accession>A0AA39QXW8</accession>
<feature type="compositionally biased region" description="Basic and acidic residues" evidence="1">
    <location>
        <begin position="454"/>
        <end position="464"/>
    </location>
</feature>
<comment type="caution">
    <text evidence="3">The sequence shown here is derived from an EMBL/GenBank/DDBJ whole genome shotgun (WGS) entry which is preliminary data.</text>
</comment>
<feature type="compositionally biased region" description="Polar residues" evidence="1">
    <location>
        <begin position="112"/>
        <end position="139"/>
    </location>
</feature>
<protein>
    <submittedName>
        <fullName evidence="3">Uncharacterized protein</fullName>
    </submittedName>
</protein>
<feature type="compositionally biased region" description="Basic and acidic residues" evidence="1">
    <location>
        <begin position="95"/>
        <end position="104"/>
    </location>
</feature>
<feature type="compositionally biased region" description="Basic and acidic residues" evidence="1">
    <location>
        <begin position="277"/>
        <end position="289"/>
    </location>
</feature>
<keyword evidence="2" id="KW-0812">Transmembrane</keyword>
<feature type="region of interest" description="Disordered" evidence="1">
    <location>
        <begin position="233"/>
        <end position="401"/>
    </location>
</feature>
<feature type="transmembrane region" description="Helical" evidence="2">
    <location>
        <begin position="851"/>
        <end position="868"/>
    </location>
</feature>
<feature type="compositionally biased region" description="Basic and acidic residues" evidence="1">
    <location>
        <begin position="384"/>
        <end position="394"/>
    </location>
</feature>
<feature type="compositionally biased region" description="Polar residues" evidence="1">
    <location>
        <begin position="240"/>
        <end position="256"/>
    </location>
</feature>
<feature type="compositionally biased region" description="Basic and acidic residues" evidence="1">
    <location>
        <begin position="337"/>
        <end position="354"/>
    </location>
</feature>
<evidence type="ECO:0000256" key="2">
    <source>
        <dbReference type="SAM" id="Phobius"/>
    </source>
</evidence>
<feature type="compositionally biased region" description="Basic and acidic residues" evidence="1">
    <location>
        <begin position="140"/>
        <end position="158"/>
    </location>
</feature>
<feature type="region of interest" description="Disordered" evidence="1">
    <location>
        <begin position="534"/>
        <end position="603"/>
    </location>
</feature>
<dbReference type="AlphaFoldDB" id="A0AA39QXW8"/>
<evidence type="ECO:0000256" key="1">
    <source>
        <dbReference type="SAM" id="MobiDB-lite"/>
    </source>
</evidence>
<name>A0AA39QXW8_9LECA</name>
<evidence type="ECO:0000313" key="4">
    <source>
        <dbReference type="Proteomes" id="UP001166286"/>
    </source>
</evidence>
<organism evidence="3 4">
    <name type="scientific">Cladonia borealis</name>
    <dbReference type="NCBI Taxonomy" id="184061"/>
    <lineage>
        <taxon>Eukaryota</taxon>
        <taxon>Fungi</taxon>
        <taxon>Dikarya</taxon>
        <taxon>Ascomycota</taxon>
        <taxon>Pezizomycotina</taxon>
        <taxon>Lecanoromycetes</taxon>
        <taxon>OSLEUM clade</taxon>
        <taxon>Lecanoromycetidae</taxon>
        <taxon>Lecanorales</taxon>
        <taxon>Lecanorineae</taxon>
        <taxon>Cladoniaceae</taxon>
        <taxon>Cladonia</taxon>
    </lineage>
</organism>
<feature type="compositionally biased region" description="Basic residues" evidence="1">
    <location>
        <begin position="159"/>
        <end position="168"/>
    </location>
</feature>
<keyword evidence="4" id="KW-1185">Reference proteome</keyword>
<dbReference type="EMBL" id="JAFEKC020000013">
    <property type="protein sequence ID" value="KAK0511262.1"/>
    <property type="molecule type" value="Genomic_DNA"/>
</dbReference>
<feature type="compositionally biased region" description="Basic residues" evidence="1">
    <location>
        <begin position="81"/>
        <end position="94"/>
    </location>
</feature>
<keyword evidence="2" id="KW-1133">Transmembrane helix</keyword>
<dbReference type="Proteomes" id="UP001166286">
    <property type="component" value="Unassembled WGS sequence"/>
</dbReference>
<evidence type="ECO:0000313" key="3">
    <source>
        <dbReference type="EMBL" id="KAK0511262.1"/>
    </source>
</evidence>
<feature type="region of interest" description="Disordered" evidence="1">
    <location>
        <begin position="454"/>
        <end position="476"/>
    </location>
</feature>
<sequence length="899" mass="100348">MSSPPTPTTSTRNVILSNPKGRRNSSAFASIAVLNPFRKKSIPDSSIPAPVKPYEVAPGIWNTDATAKAFGYIDTDDDHKRSKSKNQSVRRTKSNGRDRSEVPKRKPVPISARTTQFQVAYTHNSSGDSNNRTSANNEGDQGRAGREQKDYARESGRKSERRNRRSRMRTVDSDDRLTVRGANPRTGLVSPAIFSDNSDSSPVEDYINIRKPPISRNRSGKWKAEGQGWSLVESPRLSPIPQSTPGQQSRQASMKNLQDKLLLEIPGVDSPEPEDMTEQRTREYQEKVARIHKKEGSGAMVDPDTLPSPRAWTPEGPSTPPNRLQKLLRRKPVANEMRPRDDSADTVIRDEQKRASSVPTPRQARERHHNRVRIVTPSNTPRDSSLETHTEKKATTSPENPFLGLQQPISSQTANATQSQYTRLAQREEVQGLAPPNMQQQSHSRLFPQTKPQEGVHLRTHRENQSPSNEDLDPPATLTLSQYLPRLQFMHPSHFANLEKPPSCRPAQTLPARLRPLDQQRKVVEDACISTSTFTTTLSGSPARERRPRMQRHGGSRGVPKASHHPPEAGELEESCPLAGSPMSKQPSCTRLTEETQDPRHGKPCHIGLAHQVMPQRDEAEVIHPIGVPLDSADYQTKVASQGAEHAARLAVLGEIHNRPLQGPQPRKRSTPTSECGRLRLGSANVMREHAQKRSYGDGCTPTYGRRGENGNEISAEWGFVANAEDDVGSRAVHPIDPTEYAVRSDGSAWFAGHWAESAQAEGHLGSVVGKDVKALERRQPISKSAARAKLFLRAFEDWLQLSVKLSWVQHRLYKMARHVLRTFHHNSPALTVLRSPNAKPQDYLVAMKDISLAVAYLLVLLNVYMALRKLFMMAMRVVYWVCHPVDLVAVAFEWCVMT</sequence>
<feature type="compositionally biased region" description="Basic and acidic residues" evidence="1">
    <location>
        <begin position="592"/>
        <end position="601"/>
    </location>
</feature>